<evidence type="ECO:0000256" key="8">
    <source>
        <dbReference type="ARBA" id="ARBA00022840"/>
    </source>
</evidence>
<protein>
    <recommendedName>
        <fullName evidence="4">2-amino-4-hydroxy-6-hydroxymethyldihydropteridine pyrophosphokinase</fullName>
        <ecNumber evidence="3">2.7.6.3</ecNumber>
    </recommendedName>
    <alternativeName>
        <fullName evidence="11">6-hydroxymethyl-7,8-dihydropterin pyrophosphokinase</fullName>
    </alternativeName>
    <alternativeName>
        <fullName evidence="12">7,8-dihydro-6-hydroxymethylpterin-pyrophosphokinase</fullName>
    </alternativeName>
</protein>
<dbReference type="NCBIfam" id="TIGR01498">
    <property type="entry name" value="folK"/>
    <property type="match status" value="1"/>
</dbReference>
<dbReference type="GO" id="GO:0046656">
    <property type="term" value="P:folic acid biosynthetic process"/>
    <property type="evidence" value="ECO:0007669"/>
    <property type="project" value="UniProtKB-KW"/>
</dbReference>
<keyword evidence="5 14" id="KW-0808">Transferase</keyword>
<organism evidence="14 15">
    <name type="scientific">Nitrospina gracilis (strain 3/211)</name>
    <dbReference type="NCBI Taxonomy" id="1266370"/>
    <lineage>
        <taxon>Bacteria</taxon>
        <taxon>Pseudomonadati</taxon>
        <taxon>Nitrospinota/Tectimicrobiota group</taxon>
        <taxon>Nitrospinota</taxon>
        <taxon>Nitrospinia</taxon>
        <taxon>Nitrospinales</taxon>
        <taxon>Nitrospinaceae</taxon>
        <taxon>Nitrospina</taxon>
    </lineage>
</organism>
<keyword evidence="9" id="KW-0289">Folate biosynthesis</keyword>
<dbReference type="EC" id="2.7.6.3" evidence="3"/>
<evidence type="ECO:0000256" key="6">
    <source>
        <dbReference type="ARBA" id="ARBA00022741"/>
    </source>
</evidence>
<accession>M1YLD1</accession>
<reference evidence="14 15" key="1">
    <citation type="journal article" date="2013" name="Front. Microbiol.">
        <title>The genome of Nitrospina gracilis illuminates the metabolism and evolution of the major marine nitrite oxidizer.</title>
        <authorList>
            <person name="Luecker S."/>
            <person name="Nowka B."/>
            <person name="Rattei T."/>
            <person name="Spieck E."/>
            <person name="and Daims H."/>
        </authorList>
    </citation>
    <scope>NUCLEOTIDE SEQUENCE [LARGE SCALE GENOMIC DNA]</scope>
    <source>
        <strain evidence="14 15">3/211</strain>
    </source>
</reference>
<dbReference type="PANTHER" id="PTHR43071:SF1">
    <property type="entry name" value="2-AMINO-4-HYDROXY-6-HYDROXYMETHYLDIHYDROPTERIDINE PYROPHOSPHOKINASE"/>
    <property type="match status" value="1"/>
</dbReference>
<evidence type="ECO:0000256" key="1">
    <source>
        <dbReference type="ARBA" id="ARBA00005051"/>
    </source>
</evidence>
<comment type="caution">
    <text evidence="14">The sequence shown here is derived from an EMBL/GenBank/DDBJ whole genome shotgun (WGS) entry which is preliminary data.</text>
</comment>
<proteinExistence type="inferred from homology"/>
<evidence type="ECO:0000256" key="9">
    <source>
        <dbReference type="ARBA" id="ARBA00022909"/>
    </source>
</evidence>
<evidence type="ECO:0000313" key="15">
    <source>
        <dbReference type="Proteomes" id="UP000011704"/>
    </source>
</evidence>
<feature type="domain" description="7,8-dihydro-6-hydroxymethylpterin-pyrophosphokinase" evidence="13">
    <location>
        <begin position="89"/>
        <end position="100"/>
    </location>
</feature>
<dbReference type="InterPro" id="IPR035907">
    <property type="entry name" value="Hppk_sf"/>
</dbReference>
<keyword evidence="6" id="KW-0547">Nucleotide-binding</keyword>
<dbReference type="HOGENOM" id="CLU_097916_1_2_0"/>
<evidence type="ECO:0000313" key="14">
    <source>
        <dbReference type="EMBL" id="CCQ91286.1"/>
    </source>
</evidence>
<evidence type="ECO:0000256" key="10">
    <source>
        <dbReference type="ARBA" id="ARBA00029409"/>
    </source>
</evidence>
<dbReference type="UniPathway" id="UPA00077">
    <property type="reaction ID" value="UER00155"/>
</dbReference>
<dbReference type="PROSITE" id="PS00794">
    <property type="entry name" value="HPPK"/>
    <property type="match status" value="1"/>
</dbReference>
<dbReference type="CDD" id="cd00483">
    <property type="entry name" value="HPPK"/>
    <property type="match status" value="1"/>
</dbReference>
<dbReference type="GO" id="GO:0016301">
    <property type="term" value="F:kinase activity"/>
    <property type="evidence" value="ECO:0007669"/>
    <property type="project" value="UniProtKB-KW"/>
</dbReference>
<evidence type="ECO:0000256" key="3">
    <source>
        <dbReference type="ARBA" id="ARBA00013253"/>
    </source>
</evidence>
<comment type="pathway">
    <text evidence="1">Cofactor biosynthesis; tetrahydrofolate biosynthesis; 2-amino-4-hydroxy-6-hydroxymethyl-7,8-dihydropteridine diphosphate from 7,8-dihydroneopterin triphosphate: step 4/4.</text>
</comment>
<gene>
    <name evidence="14" type="primary">folK</name>
    <name evidence="14" type="ORF">NITGR_610044</name>
</gene>
<dbReference type="FunCoup" id="M1YLD1">
    <property type="interactions" value="383"/>
</dbReference>
<dbReference type="Pfam" id="PF01288">
    <property type="entry name" value="HPPK"/>
    <property type="match status" value="1"/>
</dbReference>
<keyword evidence="7 14" id="KW-0418">Kinase</keyword>
<dbReference type="GO" id="GO:0046654">
    <property type="term" value="P:tetrahydrofolate biosynthetic process"/>
    <property type="evidence" value="ECO:0007669"/>
    <property type="project" value="UniProtKB-UniPathway"/>
</dbReference>
<evidence type="ECO:0000256" key="7">
    <source>
        <dbReference type="ARBA" id="ARBA00022777"/>
    </source>
</evidence>
<dbReference type="Gene3D" id="3.30.70.560">
    <property type="entry name" value="7,8-Dihydro-6-hydroxymethylpterin-pyrophosphokinase HPPK"/>
    <property type="match status" value="1"/>
</dbReference>
<dbReference type="SUPFAM" id="SSF55083">
    <property type="entry name" value="6-hydroxymethyl-7,8-dihydropterin pyrophosphokinase, HPPK"/>
    <property type="match status" value="1"/>
</dbReference>
<dbReference type="RefSeq" id="WP_005009786.1">
    <property type="nucleotide sequence ID" value="NZ_HG422173.1"/>
</dbReference>
<sequence>MSHTAFIGIGSNMGDAPGHCREAIDRMRRHPALNLHTTSSLYKTQPYGKTDQDWFINAVAQVLTNISPVDLLHVLLSIEKEMGRERRGKWGPRKIDLDLLLYNGDTVKEENLQVPHPGIAERRFVLEPLAEIAPDLVHPTIDKTIADLLREVRDPLQVTRLPAST</sequence>
<dbReference type="GO" id="GO:0003848">
    <property type="term" value="F:2-amino-4-hydroxy-6-hydroxymethyldihydropteridine diphosphokinase activity"/>
    <property type="evidence" value="ECO:0007669"/>
    <property type="project" value="UniProtKB-EC"/>
</dbReference>
<comment type="function">
    <text evidence="10">Catalyzes the transfer of pyrophosphate from adenosine triphosphate (ATP) to 6-hydroxymethyl-7,8-dihydropterin, an enzymatic step in folate biosynthesis pathway.</text>
</comment>
<comment type="similarity">
    <text evidence="2">Belongs to the HPPK family.</text>
</comment>
<dbReference type="InParanoid" id="M1YLD1"/>
<evidence type="ECO:0000256" key="4">
    <source>
        <dbReference type="ARBA" id="ARBA00016218"/>
    </source>
</evidence>
<dbReference type="OrthoDB" id="9808041at2"/>
<evidence type="ECO:0000256" key="11">
    <source>
        <dbReference type="ARBA" id="ARBA00029766"/>
    </source>
</evidence>
<keyword evidence="15" id="KW-1185">Reference proteome</keyword>
<evidence type="ECO:0000259" key="13">
    <source>
        <dbReference type="PROSITE" id="PS00794"/>
    </source>
</evidence>
<name>M1YLD1_NITG3</name>
<dbReference type="Proteomes" id="UP000011704">
    <property type="component" value="Unassembled WGS sequence"/>
</dbReference>
<dbReference type="STRING" id="1266370.NITGR_610044"/>
<evidence type="ECO:0000256" key="12">
    <source>
        <dbReference type="ARBA" id="ARBA00033413"/>
    </source>
</evidence>
<evidence type="ECO:0000256" key="5">
    <source>
        <dbReference type="ARBA" id="ARBA00022679"/>
    </source>
</evidence>
<dbReference type="GO" id="GO:0005524">
    <property type="term" value="F:ATP binding"/>
    <property type="evidence" value="ECO:0007669"/>
    <property type="project" value="UniProtKB-KW"/>
</dbReference>
<keyword evidence="8" id="KW-0067">ATP-binding</keyword>
<dbReference type="PANTHER" id="PTHR43071">
    <property type="entry name" value="2-AMINO-4-HYDROXY-6-HYDROXYMETHYLDIHYDROPTERIDINE PYROPHOSPHOKINASE"/>
    <property type="match status" value="1"/>
</dbReference>
<dbReference type="InterPro" id="IPR000550">
    <property type="entry name" value="Hppk"/>
</dbReference>
<evidence type="ECO:0000256" key="2">
    <source>
        <dbReference type="ARBA" id="ARBA00005810"/>
    </source>
</evidence>
<dbReference type="EMBL" id="CAQJ01000068">
    <property type="protein sequence ID" value="CCQ91286.1"/>
    <property type="molecule type" value="Genomic_DNA"/>
</dbReference>
<dbReference type="AlphaFoldDB" id="M1YLD1"/>